<dbReference type="Gene3D" id="3.30.40.10">
    <property type="entry name" value="Zinc/RING finger domain, C3HC4 (zinc finger)"/>
    <property type="match status" value="1"/>
</dbReference>
<evidence type="ECO:0000313" key="11">
    <source>
        <dbReference type="Proteomes" id="UP001497457"/>
    </source>
</evidence>
<dbReference type="SUPFAM" id="SSF56112">
    <property type="entry name" value="Protein kinase-like (PK-like)"/>
    <property type="match status" value="1"/>
</dbReference>
<sequence>MADIAFISVGKIIQVAGKIKDAVDTVKQNKEECEDIKSCVARVEEILGQLDHQTAMNPALSGTLEDLAKSVDKALELVNKCQQKHIISHLWGANSMAKKLNKVQEDIWRKLQMGNFATHVSVYKTLHPQDAGAAGTNSHGQSTSDARPEVVNSQKGKMAVGTVSRAQSDPVADSKSTPAHDKKPKYNILTRDRLLALLNQERFEIAWDLKVELENESVVIKEFQWKKSVKARFVDELKLILKLKHKNIVRLMGYCYEYNESLVQDGSDDVRVDNKHHFCFVSRYMLKGSLVSIIEGGQNIDWPTLFRITQGIAKGIRYLHEQSVLHLDLKPKNILLDAHMIPKINNFESATKFISDEVKITRNVNNRIGRLEYIAPELSSNKPKASTKSDVYSFGVILLEAISRMCATSEKGRPRGRNEWVDRLEGSDQLGNLFDSALVREELQTKAAIGCAFIGLMCCERDPADRPSMPEVVDMLDAYSHTWNTNNTNKVPSARRSQAKGKEKEQVVEAANRKASSSSPSQVTIKDSSKSTPVRDKKPNYNILTRDKLLALMKQERFEMARDLNVAEGVAELLLCRYSWSPVTVRKKWSANREAVCKTVGWRSSDERPLQWFGTCMLCGMEFVDRISPGSCGHYYCQSCWRAYFSRQVRGSVVGWMCLNMRCPDPSCQAPVVRELVEKMADKADKDLYDKQVLHSWYPEKMAYAGRFWRWCPLDCGRAIEFLGYYGPNDGEDVACDCGHNFCWR</sequence>
<gene>
    <name evidence="10" type="ORF">URODEC1_LOCUS55048</name>
</gene>
<evidence type="ECO:0000259" key="8">
    <source>
        <dbReference type="PROSITE" id="PS50011"/>
    </source>
</evidence>
<feature type="region of interest" description="Disordered" evidence="7">
    <location>
        <begin position="484"/>
        <end position="539"/>
    </location>
</feature>
<dbReference type="PANTHER" id="PTHR47975">
    <property type="entry name" value="S-LOCUS LECTIN KINASE FAMILY PROTEIN"/>
    <property type="match status" value="1"/>
</dbReference>
<reference evidence="10 11" key="2">
    <citation type="submission" date="2024-10" db="EMBL/GenBank/DDBJ databases">
        <authorList>
            <person name="Ryan C."/>
        </authorList>
    </citation>
    <scope>NUCLEOTIDE SEQUENCE [LARGE SCALE GENOMIC DNA]</scope>
</reference>
<keyword evidence="5" id="KW-0833">Ubl conjugation pathway</keyword>
<dbReference type="SMART" id="SM00220">
    <property type="entry name" value="S_TKc"/>
    <property type="match status" value="1"/>
</dbReference>
<dbReference type="Gene3D" id="1.20.930.20">
    <property type="entry name" value="Adaptor protein Cbl, N-terminal domain"/>
    <property type="match status" value="1"/>
</dbReference>
<evidence type="ECO:0000313" key="10">
    <source>
        <dbReference type="EMBL" id="CAL4978978.1"/>
    </source>
</evidence>
<evidence type="ECO:0000256" key="5">
    <source>
        <dbReference type="ARBA" id="ARBA00022786"/>
    </source>
</evidence>
<dbReference type="CDD" id="cd21037">
    <property type="entry name" value="MLKL_NTD"/>
    <property type="match status" value="1"/>
</dbReference>
<dbReference type="InterPro" id="IPR056694">
    <property type="entry name" value="DUF7792"/>
</dbReference>
<dbReference type="Gene3D" id="3.30.200.20">
    <property type="entry name" value="Phosphorylase Kinase, domain 1"/>
    <property type="match status" value="1"/>
</dbReference>
<evidence type="ECO:0000256" key="1">
    <source>
        <dbReference type="ARBA" id="ARBA00022679"/>
    </source>
</evidence>
<dbReference type="InterPro" id="IPR011009">
    <property type="entry name" value="Kinase-like_dom_sf"/>
</dbReference>
<dbReference type="Pfam" id="PF00069">
    <property type="entry name" value="Pkinase"/>
    <property type="match status" value="1"/>
</dbReference>
<evidence type="ECO:0000259" key="9">
    <source>
        <dbReference type="PROSITE" id="PS51873"/>
    </source>
</evidence>
<feature type="domain" description="RING-type" evidence="9">
    <location>
        <begin position="612"/>
        <end position="745"/>
    </location>
</feature>
<accession>A0ABC9AHR2</accession>
<dbReference type="Proteomes" id="UP001497457">
    <property type="component" value="Chromosome 21rd"/>
</dbReference>
<dbReference type="Pfam" id="PF25055">
    <property type="entry name" value="DUF7792"/>
    <property type="match status" value="1"/>
</dbReference>
<keyword evidence="1" id="KW-0808">Transferase</keyword>
<dbReference type="InterPro" id="IPR059179">
    <property type="entry name" value="MLKL-like_MCAfunc"/>
</dbReference>
<feature type="region of interest" description="Disordered" evidence="7">
    <location>
        <begin position="130"/>
        <end position="183"/>
    </location>
</feature>
<dbReference type="InterPro" id="IPR044066">
    <property type="entry name" value="TRIAD_supradom"/>
</dbReference>
<dbReference type="InterPro" id="IPR000719">
    <property type="entry name" value="Prot_kinase_dom"/>
</dbReference>
<reference evidence="11" key="1">
    <citation type="submission" date="2024-06" db="EMBL/GenBank/DDBJ databases">
        <authorList>
            <person name="Ryan C."/>
        </authorList>
    </citation>
    <scope>NUCLEOTIDE SEQUENCE [LARGE SCALE GENOMIC DNA]</scope>
</reference>
<keyword evidence="3" id="KW-0677">Repeat</keyword>
<evidence type="ECO:0000256" key="4">
    <source>
        <dbReference type="ARBA" id="ARBA00022771"/>
    </source>
</evidence>
<dbReference type="PROSITE" id="PS51873">
    <property type="entry name" value="TRIAD"/>
    <property type="match status" value="1"/>
</dbReference>
<keyword evidence="11" id="KW-1185">Reference proteome</keyword>
<keyword evidence="4" id="KW-0863">Zinc-finger</keyword>
<name>A0ABC9AHR2_9POAL</name>
<evidence type="ECO:0008006" key="12">
    <source>
        <dbReference type="Google" id="ProtNLM"/>
    </source>
</evidence>
<dbReference type="EMBL" id="OZ075131">
    <property type="protein sequence ID" value="CAL4978978.1"/>
    <property type="molecule type" value="Genomic_DNA"/>
</dbReference>
<proteinExistence type="predicted"/>
<keyword evidence="6" id="KW-0862">Zinc</keyword>
<dbReference type="PROSITE" id="PS50011">
    <property type="entry name" value="PROTEIN_KINASE_DOM"/>
    <property type="match status" value="1"/>
</dbReference>
<feature type="compositionally biased region" description="Polar residues" evidence="7">
    <location>
        <begin position="514"/>
        <end position="526"/>
    </location>
</feature>
<dbReference type="InterPro" id="IPR013083">
    <property type="entry name" value="Znf_RING/FYVE/PHD"/>
</dbReference>
<dbReference type="Gene3D" id="1.10.510.10">
    <property type="entry name" value="Transferase(Phosphotransferase) domain 1"/>
    <property type="match status" value="1"/>
</dbReference>
<dbReference type="GO" id="GO:0016740">
    <property type="term" value="F:transferase activity"/>
    <property type="evidence" value="ECO:0007669"/>
    <property type="project" value="UniProtKB-KW"/>
</dbReference>
<protein>
    <recommendedName>
        <fullName evidence="12">Protein kinase domain-containing protein</fullName>
    </recommendedName>
</protein>
<dbReference type="InterPro" id="IPR036537">
    <property type="entry name" value="Adaptor_Cbl_N_dom_sf"/>
</dbReference>
<dbReference type="PROSITE" id="PS00108">
    <property type="entry name" value="PROTEIN_KINASE_ST"/>
    <property type="match status" value="1"/>
</dbReference>
<feature type="compositionally biased region" description="Polar residues" evidence="7">
    <location>
        <begin position="135"/>
        <end position="155"/>
    </location>
</feature>
<dbReference type="PANTHER" id="PTHR47975:SF60">
    <property type="entry name" value="PROTEIN KINASE DOMAIN-CONTAINING PROTEIN"/>
    <property type="match status" value="1"/>
</dbReference>
<keyword evidence="2" id="KW-0479">Metal-binding</keyword>
<evidence type="ECO:0000256" key="7">
    <source>
        <dbReference type="SAM" id="MobiDB-lite"/>
    </source>
</evidence>
<dbReference type="AlphaFoldDB" id="A0ABC9AHR2"/>
<dbReference type="GO" id="GO:0008270">
    <property type="term" value="F:zinc ion binding"/>
    <property type="evidence" value="ECO:0007669"/>
    <property type="project" value="UniProtKB-KW"/>
</dbReference>
<dbReference type="InterPro" id="IPR008271">
    <property type="entry name" value="Ser/Thr_kinase_AS"/>
</dbReference>
<evidence type="ECO:0000256" key="6">
    <source>
        <dbReference type="ARBA" id="ARBA00022833"/>
    </source>
</evidence>
<evidence type="ECO:0000256" key="3">
    <source>
        <dbReference type="ARBA" id="ARBA00022737"/>
    </source>
</evidence>
<organism evidence="10 11">
    <name type="scientific">Urochloa decumbens</name>
    <dbReference type="NCBI Taxonomy" id="240449"/>
    <lineage>
        <taxon>Eukaryota</taxon>
        <taxon>Viridiplantae</taxon>
        <taxon>Streptophyta</taxon>
        <taxon>Embryophyta</taxon>
        <taxon>Tracheophyta</taxon>
        <taxon>Spermatophyta</taxon>
        <taxon>Magnoliopsida</taxon>
        <taxon>Liliopsida</taxon>
        <taxon>Poales</taxon>
        <taxon>Poaceae</taxon>
        <taxon>PACMAD clade</taxon>
        <taxon>Panicoideae</taxon>
        <taxon>Panicodae</taxon>
        <taxon>Paniceae</taxon>
        <taxon>Melinidinae</taxon>
        <taxon>Urochloa</taxon>
    </lineage>
</organism>
<dbReference type="SUPFAM" id="SSF57850">
    <property type="entry name" value="RING/U-box"/>
    <property type="match status" value="2"/>
</dbReference>
<feature type="domain" description="Protein kinase" evidence="8">
    <location>
        <begin position="149"/>
        <end position="484"/>
    </location>
</feature>
<feature type="compositionally biased region" description="Basic and acidic residues" evidence="7">
    <location>
        <begin position="527"/>
        <end position="539"/>
    </location>
</feature>
<evidence type="ECO:0000256" key="2">
    <source>
        <dbReference type="ARBA" id="ARBA00022723"/>
    </source>
</evidence>